<accession>A0AAU3IA29</accession>
<evidence type="ECO:0000313" key="1">
    <source>
        <dbReference type="EMBL" id="WTZ13180.1"/>
    </source>
</evidence>
<reference evidence="1" key="1">
    <citation type="submission" date="2022-10" db="EMBL/GenBank/DDBJ databases">
        <title>The complete genomes of actinobacterial strains from the NBC collection.</title>
        <authorList>
            <person name="Joergensen T.S."/>
            <person name="Alvarez Arevalo M."/>
            <person name="Sterndorff E.B."/>
            <person name="Faurdal D."/>
            <person name="Vuksanovic O."/>
            <person name="Mourched A.-S."/>
            <person name="Charusanti P."/>
            <person name="Shaw S."/>
            <person name="Blin K."/>
            <person name="Weber T."/>
        </authorList>
    </citation>
    <scope>NUCLEOTIDE SEQUENCE</scope>
    <source>
        <strain evidence="1">NBC_01393</strain>
    </source>
</reference>
<name>A0AAU3IA29_9ACTN</name>
<dbReference type="Gene3D" id="3.55.50.10">
    <property type="entry name" value="Baseplate protein-like domains"/>
    <property type="match status" value="1"/>
</dbReference>
<dbReference type="AlphaFoldDB" id="A0AAU3IA29"/>
<proteinExistence type="predicted"/>
<dbReference type="Pfam" id="PF05954">
    <property type="entry name" value="Phage_GPD"/>
    <property type="match status" value="1"/>
</dbReference>
<dbReference type="EMBL" id="CP109546">
    <property type="protein sequence ID" value="WTZ13180.1"/>
    <property type="molecule type" value="Genomic_DNA"/>
</dbReference>
<gene>
    <name evidence="1" type="ORF">OG699_37600</name>
</gene>
<sequence length="383" mass="41801">MPEKSPFTRLVMGNGTVTGYVSRVEVREGYGVHSMAIIDISMPPTAKKPHDELTPVVLDYGRAPNDLVRWYGYVHHSSALASADAQHVVVRYVCIGTTLPMNSQRTRSWKNVSPTSIVRQVGRENGLRTVISPSARRLTYWAQSGESDFKLISNLADETGFRFWVEGSTLYFLDPRILLVGQRTQDIPVFSKNQQAGVQDSLQSLAILTGTMIPRSNGTTGTSAISGLDAKTGRVIKASAVAVSGKTAFLNSITTARAVDNYADAQALMEARTLASRGWVTMQATVYGTAKVSPGTLVGIGGNSVSAENKGRWMVTSTKHVINRVKGNSGWMFTTTVEAERDQPYAVTFRSDANKRFKFDAIPAVLRNGQFWESTLLEDINVG</sequence>
<protein>
    <submittedName>
        <fullName evidence="1">Contractile injection system protein, VgrG/Pvc8 family</fullName>
    </submittedName>
</protein>
<organism evidence="1">
    <name type="scientific">Streptomyces sp. NBC_01393</name>
    <dbReference type="NCBI Taxonomy" id="2903851"/>
    <lineage>
        <taxon>Bacteria</taxon>
        <taxon>Bacillati</taxon>
        <taxon>Actinomycetota</taxon>
        <taxon>Actinomycetes</taxon>
        <taxon>Kitasatosporales</taxon>
        <taxon>Streptomycetaceae</taxon>
        <taxon>Streptomyces</taxon>
    </lineage>
</organism>
<dbReference type="SUPFAM" id="SSF69279">
    <property type="entry name" value="Phage tail proteins"/>
    <property type="match status" value="1"/>
</dbReference>